<dbReference type="SUPFAM" id="SSF90123">
    <property type="entry name" value="ABC transporter transmembrane region"/>
    <property type="match status" value="1"/>
</dbReference>
<dbReference type="Gene3D" id="1.20.1560.10">
    <property type="entry name" value="ABC transporter type 1, transmembrane domain"/>
    <property type="match status" value="1"/>
</dbReference>
<evidence type="ECO:0000259" key="9">
    <source>
        <dbReference type="PROSITE" id="PS50929"/>
    </source>
</evidence>
<evidence type="ECO:0000259" key="8">
    <source>
        <dbReference type="PROSITE" id="PS50893"/>
    </source>
</evidence>
<dbReference type="InterPro" id="IPR027417">
    <property type="entry name" value="P-loop_NTPase"/>
</dbReference>
<dbReference type="PANTHER" id="PTHR24221:SF654">
    <property type="entry name" value="ATP-BINDING CASSETTE SUB-FAMILY B MEMBER 6"/>
    <property type="match status" value="1"/>
</dbReference>
<feature type="domain" description="ABC transmembrane type-1" evidence="9">
    <location>
        <begin position="22"/>
        <end position="300"/>
    </location>
</feature>
<feature type="transmembrane region" description="Helical" evidence="7">
    <location>
        <begin position="52"/>
        <end position="73"/>
    </location>
</feature>
<dbReference type="InterPro" id="IPR003439">
    <property type="entry name" value="ABC_transporter-like_ATP-bd"/>
</dbReference>
<dbReference type="InterPro" id="IPR011527">
    <property type="entry name" value="ABC1_TM_dom"/>
</dbReference>
<name>A0ABU0JWX6_HATLI</name>
<dbReference type="PROSITE" id="PS00211">
    <property type="entry name" value="ABC_TRANSPORTER_1"/>
    <property type="match status" value="1"/>
</dbReference>
<evidence type="ECO:0000256" key="6">
    <source>
        <dbReference type="ARBA" id="ARBA00023136"/>
    </source>
</evidence>
<dbReference type="Proteomes" id="UP001224418">
    <property type="component" value="Unassembled WGS sequence"/>
</dbReference>
<feature type="transmembrane region" description="Helical" evidence="7">
    <location>
        <begin position="125"/>
        <end position="155"/>
    </location>
</feature>
<dbReference type="InterPro" id="IPR039421">
    <property type="entry name" value="Type_1_exporter"/>
</dbReference>
<dbReference type="PROSITE" id="PS50929">
    <property type="entry name" value="ABC_TM1F"/>
    <property type="match status" value="1"/>
</dbReference>
<gene>
    <name evidence="10" type="ORF">QOZ93_002418</name>
</gene>
<keyword evidence="2 7" id="KW-0812">Transmembrane</keyword>
<accession>A0ABU0JWX6</accession>
<comment type="subcellular location">
    <subcellularLocation>
        <location evidence="1">Cell membrane</location>
        <topology evidence="1">Multi-pass membrane protein</topology>
    </subcellularLocation>
</comment>
<keyword evidence="3" id="KW-0547">Nucleotide-binding</keyword>
<keyword evidence="6 7" id="KW-0472">Membrane</keyword>
<feature type="domain" description="ABC transporter" evidence="8">
    <location>
        <begin position="329"/>
        <end position="535"/>
    </location>
</feature>
<evidence type="ECO:0000313" key="11">
    <source>
        <dbReference type="Proteomes" id="UP001224418"/>
    </source>
</evidence>
<evidence type="ECO:0000256" key="1">
    <source>
        <dbReference type="ARBA" id="ARBA00004651"/>
    </source>
</evidence>
<dbReference type="InterPro" id="IPR017871">
    <property type="entry name" value="ABC_transporter-like_CS"/>
</dbReference>
<evidence type="ECO:0000256" key="3">
    <source>
        <dbReference type="ARBA" id="ARBA00022741"/>
    </source>
</evidence>
<dbReference type="PROSITE" id="PS50893">
    <property type="entry name" value="ABC_TRANSPORTER_2"/>
    <property type="match status" value="1"/>
</dbReference>
<dbReference type="PANTHER" id="PTHR24221">
    <property type="entry name" value="ATP-BINDING CASSETTE SUB-FAMILY B"/>
    <property type="match status" value="1"/>
</dbReference>
<feature type="transmembrane region" description="Helical" evidence="7">
    <location>
        <begin position="161"/>
        <end position="177"/>
    </location>
</feature>
<dbReference type="InterPro" id="IPR003593">
    <property type="entry name" value="AAA+_ATPase"/>
</dbReference>
<dbReference type="SUPFAM" id="SSF52540">
    <property type="entry name" value="P-loop containing nucleoside triphosphate hydrolases"/>
    <property type="match status" value="1"/>
</dbReference>
<comment type="caution">
    <text evidence="10">The sequence shown here is derived from an EMBL/GenBank/DDBJ whole genome shotgun (WGS) entry which is preliminary data.</text>
</comment>
<dbReference type="Gene3D" id="3.40.50.300">
    <property type="entry name" value="P-loop containing nucleotide triphosphate hydrolases"/>
    <property type="match status" value="1"/>
</dbReference>
<evidence type="ECO:0000256" key="5">
    <source>
        <dbReference type="ARBA" id="ARBA00022989"/>
    </source>
</evidence>
<proteinExistence type="predicted"/>
<evidence type="ECO:0000256" key="4">
    <source>
        <dbReference type="ARBA" id="ARBA00022840"/>
    </source>
</evidence>
<keyword evidence="4" id="KW-0067">ATP-binding</keyword>
<keyword evidence="5 7" id="KW-1133">Transmembrane helix</keyword>
<dbReference type="EMBL" id="JAUSWN010000025">
    <property type="protein sequence ID" value="MDQ0480668.1"/>
    <property type="molecule type" value="Genomic_DNA"/>
</dbReference>
<dbReference type="Pfam" id="PF00664">
    <property type="entry name" value="ABC_membrane"/>
    <property type="match status" value="1"/>
</dbReference>
<evidence type="ECO:0000256" key="7">
    <source>
        <dbReference type="SAM" id="Phobius"/>
    </source>
</evidence>
<dbReference type="Pfam" id="PF00005">
    <property type="entry name" value="ABC_tran"/>
    <property type="match status" value="1"/>
</dbReference>
<evidence type="ECO:0000256" key="2">
    <source>
        <dbReference type="ARBA" id="ARBA00022692"/>
    </source>
</evidence>
<dbReference type="SMART" id="SM00382">
    <property type="entry name" value="AAA"/>
    <property type="match status" value="1"/>
</dbReference>
<dbReference type="RefSeq" id="WP_307356743.1">
    <property type="nucleotide sequence ID" value="NZ_BAAACJ010000038.1"/>
</dbReference>
<protein>
    <submittedName>
        <fullName evidence="10">ABC-type bacteriocin/lantibiotic exporter with double-glycine peptidase domain</fullName>
    </submittedName>
</protein>
<sequence>MNNFLKFIKNTIINNKSLFLKSLIFIFFIIGIQALLPISMRWIIDSVSAKQSISFLVLFIISYALILIISNFLDVAWMKFLDKLGGKIIDDIRTDLYNSINLANYEDLIMIGKEKLKNILYMDTLNIFSSIACYSIQIIANSFLIIVFLCISAYINLKLTSVLLIASIVGFLISMLSRKPIANASMKVNLKMKEDNKTLNEYVDSLELSKTNDLDNYFLCKMKKSLWNFINTSIKADNMLVFLRNLVTDFHQVTSMALAAILSMTMGNSSAGNLVFYLFVSDMVLDTSQKFESYIYSLVKMMPSFENINDILTLNQCAATKNITNIETIEFKNVDFYYKGTSSKIIDNKSVVIKKGDVVRITGSNGGGKSTFVKLVKGLLYPKNGDVLLNGLSTKDISIDSLKNEILYIDQDEILLNDEIKSYLKAISGAKISHDQLKHLQEVVQLDKDISKISENGHSLSGGQRKKLLMIKLLLKYKSASVIILDEIEAGLDIETKNLLLKIEQEIIKTKKDCIFFKITHEDMKDIEYTQTISV</sequence>
<dbReference type="InterPro" id="IPR036640">
    <property type="entry name" value="ABC1_TM_sf"/>
</dbReference>
<feature type="transmembrane region" description="Helical" evidence="7">
    <location>
        <begin position="18"/>
        <end position="40"/>
    </location>
</feature>
<organism evidence="10 11">
    <name type="scientific">Hathewaya limosa</name>
    <name type="common">Clostridium limosum</name>
    <dbReference type="NCBI Taxonomy" id="1536"/>
    <lineage>
        <taxon>Bacteria</taxon>
        <taxon>Bacillati</taxon>
        <taxon>Bacillota</taxon>
        <taxon>Clostridia</taxon>
        <taxon>Eubacteriales</taxon>
        <taxon>Clostridiaceae</taxon>
        <taxon>Hathewaya</taxon>
    </lineage>
</organism>
<reference evidence="10 11" key="1">
    <citation type="submission" date="2023-07" db="EMBL/GenBank/DDBJ databases">
        <title>Genomic Encyclopedia of Type Strains, Phase IV (KMG-IV): sequencing the most valuable type-strain genomes for metagenomic binning, comparative biology and taxonomic classification.</title>
        <authorList>
            <person name="Goeker M."/>
        </authorList>
    </citation>
    <scope>NUCLEOTIDE SEQUENCE [LARGE SCALE GENOMIC DNA]</scope>
    <source>
        <strain evidence="10 11">DSM 1400</strain>
    </source>
</reference>
<keyword evidence="11" id="KW-1185">Reference proteome</keyword>
<evidence type="ECO:0000313" key="10">
    <source>
        <dbReference type="EMBL" id="MDQ0480668.1"/>
    </source>
</evidence>